<dbReference type="HOGENOM" id="CLU_021047_0_0_4"/>
<dbReference type="SUPFAM" id="SSF50249">
    <property type="entry name" value="Nucleic acid-binding proteins"/>
    <property type="match status" value="1"/>
</dbReference>
<dbReference type="GO" id="GO:0006260">
    <property type="term" value="P:DNA replication"/>
    <property type="evidence" value="ECO:0007669"/>
    <property type="project" value="UniProtKB-KW"/>
</dbReference>
<dbReference type="InterPro" id="IPR050326">
    <property type="entry name" value="NAD_dep_DNA_ligaseB"/>
</dbReference>
<dbReference type="CDD" id="cd08041">
    <property type="entry name" value="OBF_kDNA_ligase_like"/>
    <property type="match status" value="1"/>
</dbReference>
<gene>
    <name evidence="8" type="ordered locus">Lcho_2712</name>
</gene>
<dbReference type="Gene3D" id="3.30.1490.70">
    <property type="match status" value="1"/>
</dbReference>
<dbReference type="SUPFAM" id="SSF56091">
    <property type="entry name" value="DNA ligase/mRNA capping enzyme, catalytic domain"/>
    <property type="match status" value="1"/>
</dbReference>
<dbReference type="PROSITE" id="PS51318">
    <property type="entry name" value="TAT"/>
    <property type="match status" value="1"/>
</dbReference>
<dbReference type="eggNOG" id="COG1793">
    <property type="taxonomic scope" value="Bacteria"/>
</dbReference>
<dbReference type="STRING" id="395495.Lcho_2712"/>
<comment type="catalytic activity">
    <reaction evidence="6">
        <text>ATP + (deoxyribonucleotide)n-3'-hydroxyl + 5'-phospho-(deoxyribonucleotide)m = (deoxyribonucleotide)n+m + AMP + diphosphate.</text>
        <dbReference type="EC" id="6.5.1.1"/>
    </reaction>
</comment>
<dbReference type="KEGG" id="lch:Lcho_2712"/>
<dbReference type="EMBL" id="CP001013">
    <property type="protein sequence ID" value="ACB34977.1"/>
    <property type="molecule type" value="Genomic_DNA"/>
</dbReference>
<accession>B1Y8A7</accession>
<keyword evidence="9" id="KW-1185">Reference proteome</keyword>
<dbReference type="InterPro" id="IPR012340">
    <property type="entry name" value="NA-bd_OB-fold"/>
</dbReference>
<comment type="cofactor">
    <cofactor evidence="1">
        <name>a divalent metal cation</name>
        <dbReference type="ChEBI" id="CHEBI:60240"/>
    </cofactor>
</comment>
<evidence type="ECO:0000256" key="4">
    <source>
        <dbReference type="ARBA" id="ARBA00022763"/>
    </source>
</evidence>
<dbReference type="GO" id="GO:0006310">
    <property type="term" value="P:DNA recombination"/>
    <property type="evidence" value="ECO:0007669"/>
    <property type="project" value="InterPro"/>
</dbReference>
<dbReference type="GO" id="GO:0005524">
    <property type="term" value="F:ATP binding"/>
    <property type="evidence" value="ECO:0007669"/>
    <property type="project" value="InterPro"/>
</dbReference>
<name>B1Y8A7_LEPCP</name>
<dbReference type="CDD" id="cd07896">
    <property type="entry name" value="Adenylation_kDNA_ligase_like"/>
    <property type="match status" value="1"/>
</dbReference>
<evidence type="ECO:0000313" key="8">
    <source>
        <dbReference type="EMBL" id="ACB34977.1"/>
    </source>
</evidence>
<feature type="domain" description="ATP-dependent DNA ligase family profile" evidence="7">
    <location>
        <begin position="151"/>
        <end position="253"/>
    </location>
</feature>
<keyword evidence="4" id="KW-0227">DNA damage</keyword>
<evidence type="ECO:0000256" key="6">
    <source>
        <dbReference type="ARBA" id="ARBA00034003"/>
    </source>
</evidence>
<sequence length="303" mass="33626">MDTRPDRRRWLAWGLAQAWAVPMAGALGSLGLRHDSARAEPLAPVPPALLLARPAGPDLDVSSHLVSEKLDGVRAFWSGRQLLLRSGIPIRAPADFTARLPTRALDGELWLGRSRFDAMSALIRREHSADDPLWREVRYAVFELPDAPGDFAQRHRAMRELLPGTDAVAGAHVVQQRRLDDRQELDRWLAEVIAAGGEGLMLHRADAPYVTGRSDWLLKLKPQLDAEAMVIGHLPGKGRHAGRLGALRVRTPDGREFALGSGLSDAERDDPPAPGRWVTYRYRGLTNSGLPRFATFWRMHDLP</sequence>
<dbReference type="Gene3D" id="2.40.50.140">
    <property type="entry name" value="Nucleic acid-binding proteins"/>
    <property type="match status" value="1"/>
</dbReference>
<evidence type="ECO:0000256" key="5">
    <source>
        <dbReference type="ARBA" id="ARBA00023204"/>
    </source>
</evidence>
<dbReference type="InterPro" id="IPR012310">
    <property type="entry name" value="DNA_ligase_ATP-dep_cent"/>
</dbReference>
<dbReference type="AlphaFoldDB" id="B1Y8A7"/>
<dbReference type="Proteomes" id="UP000001693">
    <property type="component" value="Chromosome"/>
</dbReference>
<evidence type="ECO:0000256" key="2">
    <source>
        <dbReference type="ARBA" id="ARBA00022598"/>
    </source>
</evidence>
<protein>
    <submittedName>
        <fullName evidence="8">ATP dependent DNA ligase</fullName>
    </submittedName>
</protein>
<evidence type="ECO:0000259" key="7">
    <source>
        <dbReference type="PROSITE" id="PS50160"/>
    </source>
</evidence>
<dbReference type="PROSITE" id="PS50160">
    <property type="entry name" value="DNA_LIGASE_A3"/>
    <property type="match status" value="1"/>
</dbReference>
<dbReference type="Pfam" id="PF14743">
    <property type="entry name" value="DNA_ligase_OB_2"/>
    <property type="match status" value="1"/>
</dbReference>
<evidence type="ECO:0000313" key="9">
    <source>
        <dbReference type="Proteomes" id="UP000001693"/>
    </source>
</evidence>
<proteinExistence type="predicted"/>
<organism evidence="8 9">
    <name type="scientific">Leptothrix cholodnii (strain ATCC 51168 / LMG 8142 / SP-6)</name>
    <name type="common">Leptothrix discophora (strain SP-6)</name>
    <dbReference type="NCBI Taxonomy" id="395495"/>
    <lineage>
        <taxon>Bacteria</taxon>
        <taxon>Pseudomonadati</taxon>
        <taxon>Pseudomonadota</taxon>
        <taxon>Betaproteobacteria</taxon>
        <taxon>Burkholderiales</taxon>
        <taxon>Sphaerotilaceae</taxon>
        <taxon>Leptothrix</taxon>
    </lineage>
</organism>
<dbReference type="PANTHER" id="PTHR47810">
    <property type="entry name" value="DNA LIGASE"/>
    <property type="match status" value="1"/>
</dbReference>
<keyword evidence="5" id="KW-0234">DNA repair</keyword>
<dbReference type="InterPro" id="IPR029319">
    <property type="entry name" value="DNA_ligase_OB"/>
</dbReference>
<dbReference type="GO" id="GO:0006281">
    <property type="term" value="P:DNA repair"/>
    <property type="evidence" value="ECO:0007669"/>
    <property type="project" value="UniProtKB-KW"/>
</dbReference>
<dbReference type="GO" id="GO:0003910">
    <property type="term" value="F:DNA ligase (ATP) activity"/>
    <property type="evidence" value="ECO:0007669"/>
    <property type="project" value="UniProtKB-EC"/>
</dbReference>
<evidence type="ECO:0000256" key="1">
    <source>
        <dbReference type="ARBA" id="ARBA00001968"/>
    </source>
</evidence>
<dbReference type="RefSeq" id="WP_012347731.1">
    <property type="nucleotide sequence ID" value="NC_010524.1"/>
</dbReference>
<keyword evidence="3" id="KW-0235">DNA replication</keyword>
<keyword evidence="2 8" id="KW-0436">Ligase</keyword>
<dbReference type="NCBIfam" id="NF006592">
    <property type="entry name" value="PRK09125.1"/>
    <property type="match status" value="1"/>
</dbReference>
<dbReference type="PANTHER" id="PTHR47810:SF1">
    <property type="entry name" value="DNA LIGASE B"/>
    <property type="match status" value="1"/>
</dbReference>
<dbReference type="Pfam" id="PF01068">
    <property type="entry name" value="DNA_ligase_A_M"/>
    <property type="match status" value="1"/>
</dbReference>
<dbReference type="Gene3D" id="3.30.470.30">
    <property type="entry name" value="DNA ligase/mRNA capping enzyme"/>
    <property type="match status" value="1"/>
</dbReference>
<dbReference type="InterPro" id="IPR006311">
    <property type="entry name" value="TAT_signal"/>
</dbReference>
<evidence type="ECO:0000256" key="3">
    <source>
        <dbReference type="ARBA" id="ARBA00022705"/>
    </source>
</evidence>
<reference evidence="8 9" key="1">
    <citation type="submission" date="2008-03" db="EMBL/GenBank/DDBJ databases">
        <title>Complete sequence of Leptothrix cholodnii SP-6.</title>
        <authorList>
            <consortium name="US DOE Joint Genome Institute"/>
            <person name="Copeland A."/>
            <person name="Lucas S."/>
            <person name="Lapidus A."/>
            <person name="Glavina del Rio T."/>
            <person name="Dalin E."/>
            <person name="Tice H."/>
            <person name="Bruce D."/>
            <person name="Goodwin L."/>
            <person name="Pitluck S."/>
            <person name="Chertkov O."/>
            <person name="Brettin T."/>
            <person name="Detter J.C."/>
            <person name="Han C."/>
            <person name="Kuske C.R."/>
            <person name="Schmutz J."/>
            <person name="Larimer F."/>
            <person name="Land M."/>
            <person name="Hauser L."/>
            <person name="Kyrpides N."/>
            <person name="Lykidis A."/>
            <person name="Emerson D."/>
            <person name="Richardson P."/>
        </authorList>
    </citation>
    <scope>NUCLEOTIDE SEQUENCE [LARGE SCALE GENOMIC DNA]</scope>
    <source>
        <strain evidence="9">ATCC 51168 / LMG 8142 / SP-6</strain>
    </source>
</reference>